<accession>A0AB74UP89</accession>
<name>A0AB74UP89_9GAMM</name>
<reference evidence="2" key="1">
    <citation type="submission" date="2024-10" db="EMBL/GenBank/DDBJ databases">
        <authorList>
            <person name="Lesea H.P."/>
            <person name="Kuehl J.V."/>
            <person name="Chandonia J.-M."/>
        </authorList>
    </citation>
    <scope>NUCLEOTIDE SEQUENCE</scope>
    <source>
        <strain evidence="2">FW102-FHT14D07</strain>
    </source>
</reference>
<protein>
    <submittedName>
        <fullName evidence="2">Uncharacterized protein</fullName>
    </submittedName>
</protein>
<organism evidence="2">
    <name type="scientific">Rhodanobacter sp. FW102-FHT14D07</name>
    <dbReference type="NCBI Taxonomy" id="3351462"/>
    <lineage>
        <taxon>Bacteria</taxon>
        <taxon>Pseudomonadati</taxon>
        <taxon>Pseudomonadota</taxon>
        <taxon>Gammaproteobacteria</taxon>
        <taxon>Lysobacterales</taxon>
        <taxon>Rhodanobacteraceae</taxon>
        <taxon>Rhodanobacter</taxon>
    </lineage>
</organism>
<gene>
    <name evidence="2" type="ORF">ACFYG5_00165</name>
</gene>
<dbReference type="EMBL" id="CP170721">
    <property type="protein sequence ID" value="XIA18586.1"/>
    <property type="molecule type" value="Genomic_DNA"/>
</dbReference>
<evidence type="ECO:0000256" key="1">
    <source>
        <dbReference type="SAM" id="MobiDB-lite"/>
    </source>
</evidence>
<feature type="region of interest" description="Disordered" evidence="1">
    <location>
        <begin position="148"/>
        <end position="171"/>
    </location>
</feature>
<proteinExistence type="predicted"/>
<sequence>MERDGLPYLFIALLCAICLPVVHSNPTHLPQASVCQLMHFGAEHDGSVYETSALYGTDLRHGAWLLDPANTNCWVQLGVQQSDTDGSVARFEQALVNGIMRNGPGTKRALRAEIVFHWVTTDSHDTFASRGKPWVPKGEVELKRVFSSSPATVAPNQSSEADGSAAAQLQR</sequence>
<dbReference type="RefSeq" id="WP_395120232.1">
    <property type="nucleotide sequence ID" value="NZ_CP170721.1"/>
</dbReference>
<evidence type="ECO:0000313" key="2">
    <source>
        <dbReference type="EMBL" id="XIA18586.1"/>
    </source>
</evidence>
<dbReference type="AlphaFoldDB" id="A0AB74UP89"/>